<dbReference type="Pfam" id="PF00076">
    <property type="entry name" value="RRM_1"/>
    <property type="match status" value="2"/>
</dbReference>
<gene>
    <name evidence="5" type="ORF">PIB30_028201</name>
</gene>
<evidence type="ECO:0000256" key="2">
    <source>
        <dbReference type="ARBA" id="ARBA00023242"/>
    </source>
</evidence>
<dbReference type="SMART" id="SM00360">
    <property type="entry name" value="RRM"/>
    <property type="match status" value="1"/>
</dbReference>
<protein>
    <recommendedName>
        <fullName evidence="4">RRM domain-containing protein</fullName>
    </recommendedName>
</protein>
<dbReference type="Gene3D" id="3.30.70.330">
    <property type="match status" value="2"/>
</dbReference>
<dbReference type="EMBL" id="JASCZI010060526">
    <property type="protein sequence ID" value="MED6133437.1"/>
    <property type="molecule type" value="Genomic_DNA"/>
</dbReference>
<evidence type="ECO:0000313" key="5">
    <source>
        <dbReference type="EMBL" id="MED6133437.1"/>
    </source>
</evidence>
<dbReference type="PANTHER" id="PTHR48033:SF10">
    <property type="entry name" value="RNA-BINDING PROTEIN SQUID"/>
    <property type="match status" value="1"/>
</dbReference>
<keyword evidence="2" id="KW-0539">Nucleus</keyword>
<dbReference type="PROSITE" id="PS50102">
    <property type="entry name" value="RRM"/>
    <property type="match status" value="1"/>
</dbReference>
<dbReference type="InterPro" id="IPR000504">
    <property type="entry name" value="RRM_dom"/>
</dbReference>
<dbReference type="SUPFAM" id="SSF54928">
    <property type="entry name" value="RNA-binding domain, RBD"/>
    <property type="match status" value="2"/>
</dbReference>
<dbReference type="InterPro" id="IPR012677">
    <property type="entry name" value="Nucleotide-bd_a/b_plait_sf"/>
</dbReference>
<dbReference type="InterPro" id="IPR035979">
    <property type="entry name" value="RBD_domain_sf"/>
</dbReference>
<accession>A0ABU6SAY4</accession>
<organism evidence="5 6">
    <name type="scientific">Stylosanthes scabra</name>
    <dbReference type="NCBI Taxonomy" id="79078"/>
    <lineage>
        <taxon>Eukaryota</taxon>
        <taxon>Viridiplantae</taxon>
        <taxon>Streptophyta</taxon>
        <taxon>Embryophyta</taxon>
        <taxon>Tracheophyta</taxon>
        <taxon>Spermatophyta</taxon>
        <taxon>Magnoliopsida</taxon>
        <taxon>eudicotyledons</taxon>
        <taxon>Gunneridae</taxon>
        <taxon>Pentapetalae</taxon>
        <taxon>rosids</taxon>
        <taxon>fabids</taxon>
        <taxon>Fabales</taxon>
        <taxon>Fabaceae</taxon>
        <taxon>Papilionoideae</taxon>
        <taxon>50 kb inversion clade</taxon>
        <taxon>dalbergioids sensu lato</taxon>
        <taxon>Dalbergieae</taxon>
        <taxon>Pterocarpus clade</taxon>
        <taxon>Stylosanthes</taxon>
    </lineage>
</organism>
<evidence type="ECO:0000256" key="3">
    <source>
        <dbReference type="PROSITE-ProRule" id="PRU00176"/>
    </source>
</evidence>
<comment type="subcellular location">
    <subcellularLocation>
        <location evidence="1">Nucleus</location>
    </subcellularLocation>
</comment>
<evidence type="ECO:0000259" key="4">
    <source>
        <dbReference type="PROSITE" id="PS50102"/>
    </source>
</evidence>
<keyword evidence="3" id="KW-0694">RNA-binding</keyword>
<reference evidence="5 6" key="1">
    <citation type="journal article" date="2023" name="Plants (Basel)">
        <title>Bridging the Gap: Combining Genomics and Transcriptomics Approaches to Understand Stylosanthes scabra, an Orphan Legume from the Brazilian Caatinga.</title>
        <authorList>
            <person name="Ferreira-Neto J.R.C."/>
            <person name="da Silva M.D."/>
            <person name="Binneck E."/>
            <person name="de Melo N.F."/>
            <person name="da Silva R.H."/>
            <person name="de Melo A.L.T.M."/>
            <person name="Pandolfi V."/>
            <person name="Bustamante F.O."/>
            <person name="Brasileiro-Vidal A.C."/>
            <person name="Benko-Iseppon A.M."/>
        </authorList>
    </citation>
    <scope>NUCLEOTIDE SEQUENCE [LARGE SCALE GENOMIC DNA]</scope>
    <source>
        <tissue evidence="5">Leaves</tissue>
    </source>
</reference>
<proteinExistence type="predicted"/>
<keyword evidence="6" id="KW-1185">Reference proteome</keyword>
<name>A0ABU6SAY4_9FABA</name>
<dbReference type="CDD" id="cd00590">
    <property type="entry name" value="RRM_SF"/>
    <property type="match status" value="1"/>
</dbReference>
<dbReference type="Proteomes" id="UP001341840">
    <property type="component" value="Unassembled WGS sequence"/>
</dbReference>
<comment type="caution">
    <text evidence="5">The sequence shown here is derived from an EMBL/GenBank/DDBJ whole genome shotgun (WGS) entry which is preliminary data.</text>
</comment>
<evidence type="ECO:0000256" key="1">
    <source>
        <dbReference type="ARBA" id="ARBA00004123"/>
    </source>
</evidence>
<feature type="domain" description="RRM" evidence="4">
    <location>
        <begin position="59"/>
        <end position="125"/>
    </location>
</feature>
<evidence type="ECO:0000313" key="6">
    <source>
        <dbReference type="Proteomes" id="UP001341840"/>
    </source>
</evidence>
<sequence length="189" mass="21860">MNDRFNPQRRGFGFVNFADPSAADKAIKDKNHFINGHKVLVDKWIAKLRSKDGWHVMTKTLYVYQIPQHVSSDELATFFGEYGEVNSCRIQRDEHYGSIDFESDKTVDDILAANGNWINFRGRFMLEISKHIIRRHLNNDNRSREGGDLRARNPHQTAAYSPARYGSAAHRGRYGGQKCHRPSWCIHWG</sequence>
<dbReference type="PANTHER" id="PTHR48033">
    <property type="entry name" value="RNA-BINDING (RRM/RBD/RNP MOTIFS) FAMILY PROTEIN"/>
    <property type="match status" value="1"/>
</dbReference>